<gene>
    <name evidence="1" type="ORF">C5167_051055</name>
</gene>
<proteinExistence type="predicted"/>
<dbReference type="EMBL" id="CM010722">
    <property type="protein sequence ID" value="RZC75570.1"/>
    <property type="molecule type" value="Genomic_DNA"/>
</dbReference>
<dbReference type="Gramene" id="RZC75570">
    <property type="protein sequence ID" value="RZC75570"/>
    <property type="gene ID" value="C5167_051055"/>
</dbReference>
<dbReference type="AlphaFoldDB" id="A0A4Y7KT85"/>
<accession>A0A4Y7KT85</accession>
<sequence>MSSKKRVRFMDTNDVFPIDENYSMDGDRRIGNGGTPGGKMTTVTYSREKSHGGFPKKTSHLEVLIRKSEKREFHRLYMKIMNLILDFNMCTVLITRICRG</sequence>
<protein>
    <submittedName>
        <fullName evidence="1">Uncharacterized protein</fullName>
    </submittedName>
</protein>
<keyword evidence="2" id="KW-1185">Reference proteome</keyword>
<dbReference type="Proteomes" id="UP000316621">
    <property type="component" value="Chromosome 8"/>
</dbReference>
<evidence type="ECO:0000313" key="1">
    <source>
        <dbReference type="EMBL" id="RZC75570.1"/>
    </source>
</evidence>
<evidence type="ECO:0000313" key="2">
    <source>
        <dbReference type="Proteomes" id="UP000316621"/>
    </source>
</evidence>
<name>A0A4Y7KT85_PAPSO</name>
<reference evidence="1 2" key="1">
    <citation type="journal article" date="2018" name="Science">
        <title>The opium poppy genome and morphinan production.</title>
        <authorList>
            <person name="Guo L."/>
            <person name="Winzer T."/>
            <person name="Yang X."/>
            <person name="Li Y."/>
            <person name="Ning Z."/>
            <person name="He Z."/>
            <person name="Teodor R."/>
            <person name="Lu Y."/>
            <person name="Bowser T.A."/>
            <person name="Graham I.A."/>
            <person name="Ye K."/>
        </authorList>
    </citation>
    <scope>NUCLEOTIDE SEQUENCE [LARGE SCALE GENOMIC DNA]</scope>
    <source>
        <strain evidence="2">cv. HN1</strain>
        <tissue evidence="1">Leaves</tissue>
    </source>
</reference>
<organism evidence="1 2">
    <name type="scientific">Papaver somniferum</name>
    <name type="common">Opium poppy</name>
    <dbReference type="NCBI Taxonomy" id="3469"/>
    <lineage>
        <taxon>Eukaryota</taxon>
        <taxon>Viridiplantae</taxon>
        <taxon>Streptophyta</taxon>
        <taxon>Embryophyta</taxon>
        <taxon>Tracheophyta</taxon>
        <taxon>Spermatophyta</taxon>
        <taxon>Magnoliopsida</taxon>
        <taxon>Ranunculales</taxon>
        <taxon>Papaveraceae</taxon>
        <taxon>Papaveroideae</taxon>
        <taxon>Papaver</taxon>
    </lineage>
</organism>